<feature type="compositionally biased region" description="Basic and acidic residues" evidence="1">
    <location>
        <begin position="1"/>
        <end position="12"/>
    </location>
</feature>
<dbReference type="GeneID" id="28963960"/>
<keyword evidence="4" id="KW-1185">Reference proteome</keyword>
<dbReference type="EMBL" id="KI894027">
    <property type="protein sequence ID" value="OBR88444.1"/>
    <property type="molecule type" value="Genomic_DNA"/>
</dbReference>
<evidence type="ECO:0000313" key="3">
    <source>
        <dbReference type="EMBL" id="WWC57726.1"/>
    </source>
</evidence>
<dbReference type="EMBL" id="CP144530">
    <property type="protein sequence ID" value="WWC57726.1"/>
    <property type="molecule type" value="Genomic_DNA"/>
</dbReference>
<proteinExistence type="predicted"/>
<dbReference type="AlphaFoldDB" id="A0A1A6AEH3"/>
<dbReference type="VEuPathDB" id="FungiDB:I303_00261"/>
<evidence type="ECO:0000313" key="4">
    <source>
        <dbReference type="Proteomes" id="UP000078595"/>
    </source>
</evidence>
<reference evidence="3" key="3">
    <citation type="submission" date="2024-02" db="EMBL/GenBank/DDBJ databases">
        <title>Comparative genomics of Cryptococcus and Kwoniella reveals pathogenesis evolution and contrasting modes of karyotype evolution via chromosome fusion or intercentromeric recombination.</title>
        <authorList>
            <person name="Coelho M.A."/>
            <person name="David-Palma M."/>
            <person name="Shea T."/>
            <person name="Bowers K."/>
            <person name="McGinley-Smith S."/>
            <person name="Mohammad A.W."/>
            <person name="Gnirke A."/>
            <person name="Yurkov A.M."/>
            <person name="Nowrousian M."/>
            <person name="Sun S."/>
            <person name="Cuomo C.A."/>
            <person name="Heitman J."/>
        </authorList>
    </citation>
    <scope>NUCLEOTIDE SEQUENCE</scope>
    <source>
        <strain evidence="3">CBS 10117</strain>
    </source>
</reference>
<reference evidence="2" key="1">
    <citation type="submission" date="2013-07" db="EMBL/GenBank/DDBJ databases">
        <title>The Genome Sequence of Cryptococcus dejecticola CBS10117.</title>
        <authorList>
            <consortium name="The Broad Institute Genome Sequencing Platform"/>
            <person name="Cuomo C."/>
            <person name="Litvintseva A."/>
            <person name="Chen Y."/>
            <person name="Heitman J."/>
            <person name="Sun S."/>
            <person name="Springer D."/>
            <person name="Dromer F."/>
            <person name="Young S.K."/>
            <person name="Zeng Q."/>
            <person name="Gargeya S."/>
            <person name="Fitzgerald M."/>
            <person name="Abouelleil A."/>
            <person name="Alvarado L."/>
            <person name="Berlin A.M."/>
            <person name="Chapman S.B."/>
            <person name="Dewar J."/>
            <person name="Goldberg J."/>
            <person name="Griggs A."/>
            <person name="Gujja S."/>
            <person name="Hansen M."/>
            <person name="Howarth C."/>
            <person name="Imamovic A."/>
            <person name="Larimer J."/>
            <person name="McCowan C."/>
            <person name="Murphy C."/>
            <person name="Pearson M."/>
            <person name="Priest M."/>
            <person name="Roberts A."/>
            <person name="Saif S."/>
            <person name="Shea T."/>
            <person name="Sykes S."/>
            <person name="Wortman J."/>
            <person name="Nusbaum C."/>
            <person name="Birren B."/>
        </authorList>
    </citation>
    <scope>NUCLEOTIDE SEQUENCE [LARGE SCALE GENOMIC DNA]</scope>
    <source>
        <strain evidence="2">CBS 10117</strain>
    </source>
</reference>
<gene>
    <name evidence="2" type="ORF">I303_00261</name>
    <name evidence="3" type="ORF">I303_100260</name>
</gene>
<evidence type="ECO:0000313" key="2">
    <source>
        <dbReference type="EMBL" id="OBR88444.1"/>
    </source>
</evidence>
<protein>
    <submittedName>
        <fullName evidence="2">Uncharacterized protein</fullName>
    </submittedName>
</protein>
<dbReference type="KEGG" id="kdj:28963960"/>
<evidence type="ECO:0000256" key="1">
    <source>
        <dbReference type="SAM" id="MobiDB-lite"/>
    </source>
</evidence>
<feature type="region of interest" description="Disordered" evidence="1">
    <location>
        <begin position="64"/>
        <end position="84"/>
    </location>
</feature>
<dbReference type="Proteomes" id="UP000078595">
    <property type="component" value="Chromosome 1"/>
</dbReference>
<feature type="region of interest" description="Disordered" evidence="1">
    <location>
        <begin position="1"/>
        <end position="52"/>
    </location>
</feature>
<accession>A0A1A6AEH3</accession>
<dbReference type="OrthoDB" id="10447776at2759"/>
<organism evidence="2">
    <name type="scientific">Kwoniella dejecticola CBS 10117</name>
    <dbReference type="NCBI Taxonomy" id="1296121"/>
    <lineage>
        <taxon>Eukaryota</taxon>
        <taxon>Fungi</taxon>
        <taxon>Dikarya</taxon>
        <taxon>Basidiomycota</taxon>
        <taxon>Agaricomycotina</taxon>
        <taxon>Tremellomycetes</taxon>
        <taxon>Tremellales</taxon>
        <taxon>Cryptococcaceae</taxon>
        <taxon>Kwoniella</taxon>
    </lineage>
</organism>
<feature type="compositionally biased region" description="Low complexity" evidence="1">
    <location>
        <begin position="33"/>
        <end position="46"/>
    </location>
</feature>
<sequence>MARPVQIDRRAGDSQPSSTLPRSIPIGGLKATSLPDVPIDSSDSPPSKSPLRRLFNRNILPSSPSSSSFFGLRSPSSPSKSTSLSHTVTFDIHLYDYGNHSEIRFEPNIHSPKHKQYEGFSNHPWTGYNVSCTNMTERQVISSRKADDGDLVARLRTSARGTEIGMIGKKDAGWIEEGDQSGMKRLHFEGAVYQWTEAIGLAYLVNLENRRKIAKLHFNVLAKDKLVIVEGGLDILPVIFLSAAKLWAEHNSGRDLRLK</sequence>
<name>A0A1A6AEH3_9TREE</name>
<reference evidence="3" key="2">
    <citation type="submission" date="2013-07" db="EMBL/GenBank/DDBJ databases">
        <authorList>
            <consortium name="The Broad Institute Genome Sequencing Platform"/>
            <person name="Cuomo C."/>
            <person name="Litvintseva A."/>
            <person name="Chen Y."/>
            <person name="Heitman J."/>
            <person name="Sun S."/>
            <person name="Springer D."/>
            <person name="Dromer F."/>
            <person name="Young S.K."/>
            <person name="Zeng Q."/>
            <person name="Gargeya S."/>
            <person name="Fitzgerald M."/>
            <person name="Abouelleil A."/>
            <person name="Alvarado L."/>
            <person name="Berlin A.M."/>
            <person name="Chapman S.B."/>
            <person name="Dewar J."/>
            <person name="Goldberg J."/>
            <person name="Griggs A."/>
            <person name="Gujja S."/>
            <person name="Hansen M."/>
            <person name="Howarth C."/>
            <person name="Imamovic A."/>
            <person name="Larimer J."/>
            <person name="McCowan C."/>
            <person name="Murphy C."/>
            <person name="Pearson M."/>
            <person name="Priest M."/>
            <person name="Roberts A."/>
            <person name="Saif S."/>
            <person name="Shea T."/>
            <person name="Sykes S."/>
            <person name="Wortman J."/>
            <person name="Nusbaum C."/>
            <person name="Birren B."/>
        </authorList>
    </citation>
    <scope>NUCLEOTIDE SEQUENCE</scope>
    <source>
        <strain evidence="3">CBS 10117</strain>
    </source>
</reference>
<dbReference type="RefSeq" id="XP_018266286.1">
    <property type="nucleotide sequence ID" value="XM_018403632.1"/>
</dbReference>